<dbReference type="Pfam" id="PF13193">
    <property type="entry name" value="AMP-binding_C"/>
    <property type="match status" value="1"/>
</dbReference>
<keyword evidence="6" id="KW-1185">Reference proteome</keyword>
<dbReference type="Proteomes" id="UP000812961">
    <property type="component" value="Unassembled WGS sequence"/>
</dbReference>
<name>A0ABS7GHP0_9BACT</name>
<comment type="caution">
    <text evidence="5">The sequence shown here is derived from an EMBL/GenBank/DDBJ whole genome shotgun (WGS) entry which is preliminary data.</text>
</comment>
<evidence type="ECO:0000259" key="4">
    <source>
        <dbReference type="PROSITE" id="PS50075"/>
    </source>
</evidence>
<keyword evidence="2" id="KW-0596">Phosphopantetheine</keyword>
<dbReference type="InterPro" id="IPR023213">
    <property type="entry name" value="CAT-like_dom_sf"/>
</dbReference>
<reference evidence="5 6" key="1">
    <citation type="submission" date="2021-08" db="EMBL/GenBank/DDBJ databases">
        <title>The genome sequence of Chitinophaga sp. B61.</title>
        <authorList>
            <person name="Zhang X."/>
        </authorList>
    </citation>
    <scope>NUCLEOTIDE SEQUENCE [LARGE SCALE GENOMIC DNA]</scope>
    <source>
        <strain evidence="5 6">B61</strain>
    </source>
</reference>
<dbReference type="InterPro" id="IPR000873">
    <property type="entry name" value="AMP-dep_synth/lig_dom"/>
</dbReference>
<feature type="domain" description="Carrier" evidence="4">
    <location>
        <begin position="510"/>
        <end position="585"/>
    </location>
</feature>
<dbReference type="SUPFAM" id="SSF52777">
    <property type="entry name" value="CoA-dependent acyltransferases"/>
    <property type="match status" value="2"/>
</dbReference>
<dbReference type="Pfam" id="PF00550">
    <property type="entry name" value="PP-binding"/>
    <property type="match status" value="1"/>
</dbReference>
<dbReference type="Gene3D" id="3.30.559.30">
    <property type="entry name" value="Nonribosomal peptide synthetase, condensation domain"/>
    <property type="match status" value="1"/>
</dbReference>
<accession>A0ABS7GHP0</accession>
<dbReference type="Gene3D" id="1.10.1200.10">
    <property type="entry name" value="ACP-like"/>
    <property type="match status" value="1"/>
</dbReference>
<evidence type="ECO:0000256" key="2">
    <source>
        <dbReference type="ARBA" id="ARBA00022450"/>
    </source>
</evidence>
<evidence type="ECO:0000256" key="1">
    <source>
        <dbReference type="ARBA" id="ARBA00001957"/>
    </source>
</evidence>
<dbReference type="PROSITE" id="PS00012">
    <property type="entry name" value="PHOSPHOPANTETHEINE"/>
    <property type="match status" value="1"/>
</dbReference>
<dbReference type="Gene3D" id="3.30.559.10">
    <property type="entry name" value="Chloramphenicol acetyltransferase-like domain"/>
    <property type="match status" value="1"/>
</dbReference>
<evidence type="ECO:0000256" key="3">
    <source>
        <dbReference type="ARBA" id="ARBA00022553"/>
    </source>
</evidence>
<dbReference type="RefSeq" id="WP_220252542.1">
    <property type="nucleotide sequence ID" value="NZ_JAICCF010000004.1"/>
</dbReference>
<dbReference type="InterPro" id="IPR025110">
    <property type="entry name" value="AMP-bd_C"/>
</dbReference>
<dbReference type="PANTHER" id="PTHR45527">
    <property type="entry name" value="NONRIBOSOMAL PEPTIDE SYNTHETASE"/>
    <property type="match status" value="1"/>
</dbReference>
<dbReference type="SUPFAM" id="SSF56801">
    <property type="entry name" value="Acetyl-CoA synthetase-like"/>
    <property type="match status" value="1"/>
</dbReference>
<evidence type="ECO:0000313" key="5">
    <source>
        <dbReference type="EMBL" id="MBW8687220.1"/>
    </source>
</evidence>
<protein>
    <submittedName>
        <fullName evidence="5">Amino acid adenylation domain-containing protein</fullName>
    </submittedName>
</protein>
<dbReference type="InterPro" id="IPR009081">
    <property type="entry name" value="PP-bd_ACP"/>
</dbReference>
<dbReference type="NCBIfam" id="TIGR01733">
    <property type="entry name" value="AA-adenyl-dom"/>
    <property type="match status" value="1"/>
</dbReference>
<dbReference type="CDD" id="cd05930">
    <property type="entry name" value="A_NRPS"/>
    <property type="match status" value="1"/>
</dbReference>
<dbReference type="SUPFAM" id="SSF47336">
    <property type="entry name" value="ACP-like"/>
    <property type="match status" value="1"/>
</dbReference>
<proteinExistence type="predicted"/>
<dbReference type="EMBL" id="JAICCF010000004">
    <property type="protein sequence ID" value="MBW8687220.1"/>
    <property type="molecule type" value="Genomic_DNA"/>
</dbReference>
<organism evidence="5 6">
    <name type="scientific">Chitinophaga rhizophila</name>
    <dbReference type="NCBI Taxonomy" id="2866212"/>
    <lineage>
        <taxon>Bacteria</taxon>
        <taxon>Pseudomonadati</taxon>
        <taxon>Bacteroidota</taxon>
        <taxon>Chitinophagia</taxon>
        <taxon>Chitinophagales</taxon>
        <taxon>Chitinophagaceae</taxon>
        <taxon>Chitinophaga</taxon>
    </lineage>
</organism>
<dbReference type="InterPro" id="IPR020845">
    <property type="entry name" value="AMP-binding_CS"/>
</dbReference>
<dbReference type="InterPro" id="IPR042099">
    <property type="entry name" value="ANL_N_sf"/>
</dbReference>
<dbReference type="Gene3D" id="3.30.300.30">
    <property type="match status" value="1"/>
</dbReference>
<dbReference type="PROSITE" id="PS00455">
    <property type="entry name" value="AMP_BINDING"/>
    <property type="match status" value="1"/>
</dbReference>
<sequence>MIFQHELISCLKKYAGETAILDGDVATSYEQLLADANRVTRFLINKGIRKGTMVGISLDNRTKLITTIIGILNAGCVFVPIDSNLPQYRLDSMTDKLKLQYYIYGSVNEKVLVQHGITIEDIFSAEANTELVEYPVFDASDNIYVYFTSGSTGTPKGILGRNESLAQFISWEISAFDIQRGCRVSQFISPYFDAFLRDIFVPLMAGGTICVPPAGDTFRDAGFITQWINAQKINLIHCVPSLFRLINNEQVTAADYENLQHVLLSGEKINPADLKPWYQTFDTRISLVNLYGPSETTMIRTFYRIQPTDANQPRIPVGQPIPGTRILIAKKDLTPCEKLIPGELYIISAYSSNGYLDEPALSQERFITIHAGTKDEAQAYRTGDIARMLINGNIDLIGREDRQVKLRGARIELDEIERVLLDAGYLEQAVVMKHQDEHNNEYLVAFLVRKPGAVMEGDIRQLSKTFLADRLPAYMIPGDFREVAHVPLLSNGKINYKELLHQMSQRQVIAPENDIEARLLSVWKDTLGDKEFSTDDSFYKVGGNSLNTMKLIGRIHKEFNVRISLSELFNHLTIQQQARMVGKRHADNQMTIEKAADKAAYHVSAVQERIYYTYELNKTGVAFNLPVAWKVDAALDLERLTAALKALIQRHESLRTGFGIADGQLLQTIASDVEFTLETIETDIASIPEVIDSFIRPFDLAKPGLLRCAVVRLKDAYTMMIVDIHHIICDGISQVILFNDLIKLYNGSQLASLPIQYRDYAEWEYQFRKSELYMSQREFWLNQFEGELPVTNFPVTVVNAGPDPDAGDNIFFRIGKEQRASFMRVLQEEEMTVSSGLFAAYFIFIGLLTGQEDAILGLGTSGRIQHELEEVTGMFVKTLPVRFQLDTDLTFRKFAKAIHHHLVEVISRQQFDLSDILGELNASRNKRVNELFKAVFVYQDFEDRATAEHALFEPYQLNNAAAKYPVTLFASGNGEGYDFRFEYQLSYFSVRDAELLVDRFINLFSSIAANPDITLVSLAGYNAVPDSPVTDNIILNL</sequence>
<evidence type="ECO:0000313" key="6">
    <source>
        <dbReference type="Proteomes" id="UP000812961"/>
    </source>
</evidence>
<dbReference type="Pfam" id="PF00501">
    <property type="entry name" value="AMP-binding"/>
    <property type="match status" value="1"/>
</dbReference>
<dbReference type="InterPro" id="IPR006162">
    <property type="entry name" value="Ppantetheine_attach_site"/>
</dbReference>
<gene>
    <name evidence="5" type="ORF">K1Y79_22975</name>
</gene>
<dbReference type="PANTHER" id="PTHR45527:SF1">
    <property type="entry name" value="FATTY ACID SYNTHASE"/>
    <property type="match status" value="1"/>
</dbReference>
<comment type="cofactor">
    <cofactor evidence="1">
        <name>pantetheine 4'-phosphate</name>
        <dbReference type="ChEBI" id="CHEBI:47942"/>
    </cofactor>
</comment>
<dbReference type="InterPro" id="IPR036736">
    <property type="entry name" value="ACP-like_sf"/>
</dbReference>
<dbReference type="InterPro" id="IPR045851">
    <property type="entry name" value="AMP-bd_C_sf"/>
</dbReference>
<dbReference type="Gene3D" id="3.40.50.12780">
    <property type="entry name" value="N-terminal domain of ligase-like"/>
    <property type="match status" value="1"/>
</dbReference>
<dbReference type="InterPro" id="IPR010071">
    <property type="entry name" value="AA_adenyl_dom"/>
</dbReference>
<dbReference type="PROSITE" id="PS50075">
    <property type="entry name" value="CARRIER"/>
    <property type="match status" value="1"/>
</dbReference>
<dbReference type="Pfam" id="PF00668">
    <property type="entry name" value="Condensation"/>
    <property type="match status" value="1"/>
</dbReference>
<dbReference type="InterPro" id="IPR001242">
    <property type="entry name" value="Condensation_dom"/>
</dbReference>
<keyword evidence="3" id="KW-0597">Phosphoprotein</keyword>